<sequence length="115" mass="11459">MPTYEFRCPNGHNFEQFHRISDAPSTAECPTCGAVAERAISGGAGLVFKGSGFYLTDYGKNAHRTSGPANKSSAESSSSSSSGNGASGGESKPASPKSDGSATSSSGGSASKASE</sequence>
<dbReference type="PANTHER" id="PTHR34404">
    <property type="entry name" value="REGULATORY PROTEIN, FMDB FAMILY"/>
    <property type="match status" value="1"/>
</dbReference>
<dbReference type="NCBIfam" id="TIGR02605">
    <property type="entry name" value="CxxC_CxxC_SSSS"/>
    <property type="match status" value="1"/>
</dbReference>
<comment type="caution">
    <text evidence="3">The sequence shown here is derived from an EMBL/GenBank/DDBJ whole genome shotgun (WGS) entry which is preliminary data.</text>
</comment>
<accession>A0AA37VBJ8</accession>
<evidence type="ECO:0000256" key="1">
    <source>
        <dbReference type="SAM" id="MobiDB-lite"/>
    </source>
</evidence>
<keyword evidence="4" id="KW-1185">Reference proteome</keyword>
<dbReference type="RefSeq" id="WP_284350968.1">
    <property type="nucleotide sequence ID" value="NZ_BRXS01000004.1"/>
</dbReference>
<protein>
    <recommendedName>
        <fullName evidence="2">Putative regulatory protein FmdB zinc ribbon domain-containing protein</fullName>
    </recommendedName>
</protein>
<evidence type="ECO:0000259" key="2">
    <source>
        <dbReference type="SMART" id="SM00834"/>
    </source>
</evidence>
<evidence type="ECO:0000313" key="3">
    <source>
        <dbReference type="EMBL" id="GLC26518.1"/>
    </source>
</evidence>
<dbReference type="PANTHER" id="PTHR34404:SF2">
    <property type="entry name" value="CONSERVED SERINE RICH PROTEIN"/>
    <property type="match status" value="1"/>
</dbReference>
<dbReference type="AlphaFoldDB" id="A0AA37VBJ8"/>
<dbReference type="Proteomes" id="UP001161325">
    <property type="component" value="Unassembled WGS sequence"/>
</dbReference>
<proteinExistence type="predicted"/>
<dbReference type="InterPro" id="IPR013429">
    <property type="entry name" value="Regulatory_FmdB_Zinc_ribbon"/>
</dbReference>
<reference evidence="3" key="1">
    <citation type="submission" date="2022-08" db="EMBL/GenBank/DDBJ databases">
        <title>Draft genome sequencing of Roseisolibacter agri AW1220.</title>
        <authorList>
            <person name="Tobiishi Y."/>
            <person name="Tonouchi A."/>
        </authorList>
    </citation>
    <scope>NUCLEOTIDE SEQUENCE</scope>
    <source>
        <strain evidence="3">AW1220</strain>
    </source>
</reference>
<organism evidence="3 4">
    <name type="scientific">Roseisolibacter agri</name>
    <dbReference type="NCBI Taxonomy" id="2014610"/>
    <lineage>
        <taxon>Bacteria</taxon>
        <taxon>Pseudomonadati</taxon>
        <taxon>Gemmatimonadota</taxon>
        <taxon>Gemmatimonadia</taxon>
        <taxon>Gemmatimonadales</taxon>
        <taxon>Gemmatimonadaceae</taxon>
        <taxon>Roseisolibacter</taxon>
    </lineage>
</organism>
<feature type="domain" description="Putative regulatory protein FmdB zinc ribbon" evidence="2">
    <location>
        <begin position="1"/>
        <end position="41"/>
    </location>
</feature>
<name>A0AA37VBJ8_9BACT</name>
<feature type="compositionally biased region" description="Low complexity" evidence="1">
    <location>
        <begin position="66"/>
        <end position="115"/>
    </location>
</feature>
<feature type="region of interest" description="Disordered" evidence="1">
    <location>
        <begin position="59"/>
        <end position="115"/>
    </location>
</feature>
<dbReference type="Pfam" id="PF09723">
    <property type="entry name" value="Zn_ribbon_8"/>
    <property type="match status" value="1"/>
</dbReference>
<gene>
    <name evidence="3" type="ORF">rosag_30310</name>
</gene>
<dbReference type="EMBL" id="BRXS01000004">
    <property type="protein sequence ID" value="GLC26518.1"/>
    <property type="molecule type" value="Genomic_DNA"/>
</dbReference>
<evidence type="ECO:0000313" key="4">
    <source>
        <dbReference type="Proteomes" id="UP001161325"/>
    </source>
</evidence>
<dbReference type="SMART" id="SM00834">
    <property type="entry name" value="CxxC_CXXC_SSSS"/>
    <property type="match status" value="1"/>
</dbReference>